<dbReference type="RefSeq" id="WP_120545563.1">
    <property type="nucleotide sequence ID" value="NZ_RAVZ01000494.1"/>
</dbReference>
<dbReference type="PROSITE" id="PS51257">
    <property type="entry name" value="PROKAR_LIPOPROTEIN"/>
    <property type="match status" value="1"/>
</dbReference>
<comment type="caution">
    <text evidence="3">The sequence shown here is derived from an EMBL/GenBank/DDBJ whole genome shotgun (WGS) entry which is preliminary data.</text>
</comment>
<evidence type="ECO:0000313" key="3">
    <source>
        <dbReference type="EMBL" id="RKG72025.1"/>
    </source>
</evidence>
<dbReference type="EMBL" id="RAVZ01000494">
    <property type="protein sequence ID" value="RKG72025.1"/>
    <property type="molecule type" value="Genomic_DNA"/>
</dbReference>
<evidence type="ECO:0000256" key="1">
    <source>
        <dbReference type="SAM" id="MobiDB-lite"/>
    </source>
</evidence>
<sequence length="219" mass="23328">MFPIPFRPGFLGRACAALLVAGLSSACGDDLQPQPGPGEEEDPVVHPEDSANLKHQDNGDGSFTSVINATEPTLWVGLDLDIGKEVSATEDAAWDLSFQRFVVKSRGGVSGTGGVQVAVLADTTFEQLTQAPATGWATDAADGDDVDTTPDTVFNSAGNWYLYDLKFHTLTPRAQLYVVRSDQGTYFKVEMLSYYDAAGTPANLKLRWAKVTAPAGGQP</sequence>
<feature type="chain" id="PRO_5017437502" description="Lipoprotein" evidence="2">
    <location>
        <begin position="27"/>
        <end position="219"/>
    </location>
</feature>
<dbReference type="CDD" id="cd12105">
    <property type="entry name" value="HmuY"/>
    <property type="match status" value="1"/>
</dbReference>
<feature type="region of interest" description="Disordered" evidence="1">
    <location>
        <begin position="29"/>
        <end position="64"/>
    </location>
</feature>
<name>A0A3A8HMR0_9BACT</name>
<accession>A0A3A8HMR0</accession>
<keyword evidence="2" id="KW-0732">Signal</keyword>
<dbReference type="InterPro" id="IPR025921">
    <property type="entry name" value="HmuY"/>
</dbReference>
<protein>
    <recommendedName>
        <fullName evidence="5">Lipoprotein</fullName>
    </recommendedName>
</protein>
<dbReference type="Pfam" id="PF14064">
    <property type="entry name" value="HmuY"/>
    <property type="match status" value="1"/>
</dbReference>
<evidence type="ECO:0000256" key="2">
    <source>
        <dbReference type="SAM" id="SignalP"/>
    </source>
</evidence>
<evidence type="ECO:0008006" key="5">
    <source>
        <dbReference type="Google" id="ProtNLM"/>
    </source>
</evidence>
<dbReference type="OrthoDB" id="5510929at2"/>
<dbReference type="AlphaFoldDB" id="A0A3A8HMR0"/>
<keyword evidence="4" id="KW-1185">Reference proteome</keyword>
<feature type="compositionally biased region" description="Basic and acidic residues" evidence="1">
    <location>
        <begin position="43"/>
        <end position="58"/>
    </location>
</feature>
<gene>
    <name evidence="3" type="ORF">D7V88_38805</name>
</gene>
<organism evidence="3 4">
    <name type="scientific">Corallococcus terminator</name>
    <dbReference type="NCBI Taxonomy" id="2316733"/>
    <lineage>
        <taxon>Bacteria</taxon>
        <taxon>Pseudomonadati</taxon>
        <taxon>Myxococcota</taxon>
        <taxon>Myxococcia</taxon>
        <taxon>Myxococcales</taxon>
        <taxon>Cystobacterineae</taxon>
        <taxon>Myxococcaceae</taxon>
        <taxon>Corallococcus</taxon>
    </lineage>
</organism>
<proteinExistence type="predicted"/>
<dbReference type="Proteomes" id="UP000268094">
    <property type="component" value="Unassembled WGS sequence"/>
</dbReference>
<reference evidence="4" key="1">
    <citation type="submission" date="2018-09" db="EMBL/GenBank/DDBJ databases">
        <authorList>
            <person name="Livingstone P.G."/>
            <person name="Whitworth D.E."/>
        </authorList>
    </citation>
    <scope>NUCLEOTIDE SEQUENCE [LARGE SCALE GENOMIC DNA]</scope>
    <source>
        <strain evidence="4">CA054A</strain>
    </source>
</reference>
<feature type="signal peptide" evidence="2">
    <location>
        <begin position="1"/>
        <end position="26"/>
    </location>
</feature>
<evidence type="ECO:0000313" key="4">
    <source>
        <dbReference type="Proteomes" id="UP000268094"/>
    </source>
</evidence>